<dbReference type="GO" id="GO:0008757">
    <property type="term" value="F:S-adenosylmethionine-dependent methyltransferase activity"/>
    <property type="evidence" value="ECO:0007669"/>
    <property type="project" value="InterPro"/>
</dbReference>
<protein>
    <recommendedName>
        <fullName evidence="1">Methyltransferase type 11 domain-containing protein</fullName>
    </recommendedName>
</protein>
<dbReference type="EMBL" id="CAXITT010000517">
    <property type="protein sequence ID" value="CAL1542974.1"/>
    <property type="molecule type" value="Genomic_DNA"/>
</dbReference>
<evidence type="ECO:0000313" key="3">
    <source>
        <dbReference type="Proteomes" id="UP001497497"/>
    </source>
</evidence>
<keyword evidence="3" id="KW-1185">Reference proteome</keyword>
<feature type="domain" description="Methyltransferase type 11" evidence="1">
    <location>
        <begin position="72"/>
        <end position="167"/>
    </location>
</feature>
<dbReference type="PANTHER" id="PTHR43591:SF101">
    <property type="entry name" value="METHYLTRANSFERASE-LIKE PROTEIN 27"/>
    <property type="match status" value="1"/>
</dbReference>
<sequence>MYPIYSHSRTGVLKHVCSLGGDIDRCITDYNQPGNAEKFEENAQSLEYKAPLYCAQMLAGMLVHSRKQAKILDIASGPGQVGRELNKVGFDHVHAHDGSWAMLEVCRQKDIYKEFICCVIDDDNGLPVKDGFYDAVITSGAVLEHHLPVTSQTEFVRVTKPGGHCVIAYSSDVLNTDYGQSWEKESRRLETDGVWKTHCKMVIPDYYINMTGVIDVFQVL</sequence>
<dbReference type="AlphaFoldDB" id="A0AAV2I9M1"/>
<accession>A0AAV2I9M1</accession>
<proteinExistence type="predicted"/>
<organism evidence="2 3">
    <name type="scientific">Lymnaea stagnalis</name>
    <name type="common">Great pond snail</name>
    <name type="synonym">Helix stagnalis</name>
    <dbReference type="NCBI Taxonomy" id="6523"/>
    <lineage>
        <taxon>Eukaryota</taxon>
        <taxon>Metazoa</taxon>
        <taxon>Spiralia</taxon>
        <taxon>Lophotrochozoa</taxon>
        <taxon>Mollusca</taxon>
        <taxon>Gastropoda</taxon>
        <taxon>Heterobranchia</taxon>
        <taxon>Euthyneura</taxon>
        <taxon>Panpulmonata</taxon>
        <taxon>Hygrophila</taxon>
        <taxon>Lymnaeoidea</taxon>
        <taxon>Lymnaeidae</taxon>
        <taxon>Lymnaea</taxon>
    </lineage>
</organism>
<dbReference type="SUPFAM" id="SSF53335">
    <property type="entry name" value="S-adenosyl-L-methionine-dependent methyltransferases"/>
    <property type="match status" value="1"/>
</dbReference>
<dbReference type="PANTHER" id="PTHR43591">
    <property type="entry name" value="METHYLTRANSFERASE"/>
    <property type="match status" value="1"/>
</dbReference>
<comment type="caution">
    <text evidence="2">The sequence shown here is derived from an EMBL/GenBank/DDBJ whole genome shotgun (WGS) entry which is preliminary data.</text>
</comment>
<name>A0AAV2I9M1_LYMST</name>
<dbReference type="Proteomes" id="UP001497497">
    <property type="component" value="Unassembled WGS sequence"/>
</dbReference>
<evidence type="ECO:0000313" key="2">
    <source>
        <dbReference type="EMBL" id="CAL1542974.1"/>
    </source>
</evidence>
<dbReference type="Gene3D" id="3.40.50.150">
    <property type="entry name" value="Vaccinia Virus protein VP39"/>
    <property type="match status" value="1"/>
</dbReference>
<evidence type="ECO:0000259" key="1">
    <source>
        <dbReference type="Pfam" id="PF08241"/>
    </source>
</evidence>
<dbReference type="Pfam" id="PF08241">
    <property type="entry name" value="Methyltransf_11"/>
    <property type="match status" value="1"/>
</dbReference>
<dbReference type="CDD" id="cd02440">
    <property type="entry name" value="AdoMet_MTases"/>
    <property type="match status" value="1"/>
</dbReference>
<dbReference type="InterPro" id="IPR013216">
    <property type="entry name" value="Methyltransf_11"/>
</dbReference>
<dbReference type="InterPro" id="IPR029063">
    <property type="entry name" value="SAM-dependent_MTases_sf"/>
</dbReference>
<reference evidence="2 3" key="1">
    <citation type="submission" date="2024-04" db="EMBL/GenBank/DDBJ databases">
        <authorList>
            <consortium name="Genoscope - CEA"/>
            <person name="William W."/>
        </authorList>
    </citation>
    <scope>NUCLEOTIDE SEQUENCE [LARGE SCALE GENOMIC DNA]</scope>
</reference>
<gene>
    <name evidence="2" type="ORF">GSLYS_00016508001</name>
</gene>